<dbReference type="AlphaFoldDB" id="A0A3S4ZXV1"/>
<evidence type="ECO:0000256" key="1">
    <source>
        <dbReference type="SAM" id="SignalP"/>
    </source>
</evidence>
<proteinExistence type="predicted"/>
<feature type="chain" id="PRO_5018591017" evidence="1">
    <location>
        <begin position="23"/>
        <end position="194"/>
    </location>
</feature>
<evidence type="ECO:0000313" key="3">
    <source>
        <dbReference type="Proteomes" id="UP000784294"/>
    </source>
</evidence>
<keyword evidence="3" id="KW-1185">Reference proteome</keyword>
<comment type="caution">
    <text evidence="2">The sequence shown here is derived from an EMBL/GenBank/DDBJ whole genome shotgun (WGS) entry which is preliminary data.</text>
</comment>
<feature type="signal peptide" evidence="1">
    <location>
        <begin position="1"/>
        <end position="22"/>
    </location>
</feature>
<evidence type="ECO:0000313" key="2">
    <source>
        <dbReference type="EMBL" id="VEL14685.1"/>
    </source>
</evidence>
<gene>
    <name evidence="2" type="ORF">PXEA_LOCUS8125</name>
</gene>
<protein>
    <submittedName>
        <fullName evidence="2">Uncharacterized protein</fullName>
    </submittedName>
</protein>
<accession>A0A3S4ZXV1</accession>
<dbReference type="Proteomes" id="UP000784294">
    <property type="component" value="Unassembled WGS sequence"/>
</dbReference>
<keyword evidence="1" id="KW-0732">Signal</keyword>
<name>A0A3S4ZXV1_9PLAT</name>
<reference evidence="2" key="1">
    <citation type="submission" date="2018-11" db="EMBL/GenBank/DDBJ databases">
        <authorList>
            <consortium name="Pathogen Informatics"/>
        </authorList>
    </citation>
    <scope>NUCLEOTIDE SEQUENCE</scope>
</reference>
<sequence>MSACLCAVCMLISLTVVPLVSPSVCLSAGLTAWRTALHRCFLVILSCLNNLEGVEFKCQTRVRRAMRSGGCCKSSHQRDGVRSCLQKRAQTDLRPTDRNTHHAYAHKYIVCVRMYIFLCERQCTTVDNGSCARVCPGGWKRSREFESRVARERGPKCNASVPVHSCPGAQFTLVQVYTHTCTHRQREERECSVS</sequence>
<organism evidence="2 3">
    <name type="scientific">Protopolystoma xenopodis</name>
    <dbReference type="NCBI Taxonomy" id="117903"/>
    <lineage>
        <taxon>Eukaryota</taxon>
        <taxon>Metazoa</taxon>
        <taxon>Spiralia</taxon>
        <taxon>Lophotrochozoa</taxon>
        <taxon>Platyhelminthes</taxon>
        <taxon>Monogenea</taxon>
        <taxon>Polyopisthocotylea</taxon>
        <taxon>Polystomatidea</taxon>
        <taxon>Polystomatidae</taxon>
        <taxon>Protopolystoma</taxon>
    </lineage>
</organism>
<dbReference type="EMBL" id="CAAALY010021998">
    <property type="protein sequence ID" value="VEL14685.1"/>
    <property type="molecule type" value="Genomic_DNA"/>
</dbReference>